<evidence type="ECO:0000313" key="2">
    <source>
        <dbReference type="Proteomes" id="UP000735302"/>
    </source>
</evidence>
<protein>
    <submittedName>
        <fullName evidence="1">Uncharacterized protein</fullName>
    </submittedName>
</protein>
<dbReference type="AlphaFoldDB" id="A0AAV3YX89"/>
<organism evidence="1 2">
    <name type="scientific">Plakobranchus ocellatus</name>
    <dbReference type="NCBI Taxonomy" id="259542"/>
    <lineage>
        <taxon>Eukaryota</taxon>
        <taxon>Metazoa</taxon>
        <taxon>Spiralia</taxon>
        <taxon>Lophotrochozoa</taxon>
        <taxon>Mollusca</taxon>
        <taxon>Gastropoda</taxon>
        <taxon>Heterobranchia</taxon>
        <taxon>Euthyneura</taxon>
        <taxon>Panpulmonata</taxon>
        <taxon>Sacoglossa</taxon>
        <taxon>Placobranchoidea</taxon>
        <taxon>Plakobranchidae</taxon>
        <taxon>Plakobranchus</taxon>
    </lineage>
</organism>
<keyword evidence="2" id="KW-1185">Reference proteome</keyword>
<proteinExistence type="predicted"/>
<reference evidence="1 2" key="1">
    <citation type="journal article" date="2021" name="Elife">
        <title>Chloroplast acquisition without the gene transfer in kleptoplastic sea slugs, Plakobranchus ocellatus.</title>
        <authorList>
            <person name="Maeda T."/>
            <person name="Takahashi S."/>
            <person name="Yoshida T."/>
            <person name="Shimamura S."/>
            <person name="Takaki Y."/>
            <person name="Nagai Y."/>
            <person name="Toyoda A."/>
            <person name="Suzuki Y."/>
            <person name="Arimoto A."/>
            <person name="Ishii H."/>
            <person name="Satoh N."/>
            <person name="Nishiyama T."/>
            <person name="Hasebe M."/>
            <person name="Maruyama T."/>
            <person name="Minagawa J."/>
            <person name="Obokata J."/>
            <person name="Shigenobu S."/>
        </authorList>
    </citation>
    <scope>NUCLEOTIDE SEQUENCE [LARGE SCALE GENOMIC DNA]</scope>
</reference>
<accession>A0AAV3YX89</accession>
<name>A0AAV3YX89_9GAST</name>
<sequence length="79" mass="9092">MDPLLLPGVQTQLLPTSEEFWMFPVKPTTRTPTSPDKVVVVRHVSPAYSETPNLIRPRHLLERWANLDMPYGPFKHTVI</sequence>
<gene>
    <name evidence="1" type="ORF">PoB_001283900</name>
</gene>
<dbReference type="EMBL" id="BLXT01001517">
    <property type="protein sequence ID" value="GFN86333.1"/>
    <property type="molecule type" value="Genomic_DNA"/>
</dbReference>
<dbReference type="Proteomes" id="UP000735302">
    <property type="component" value="Unassembled WGS sequence"/>
</dbReference>
<evidence type="ECO:0000313" key="1">
    <source>
        <dbReference type="EMBL" id="GFN86333.1"/>
    </source>
</evidence>
<comment type="caution">
    <text evidence="1">The sequence shown here is derived from an EMBL/GenBank/DDBJ whole genome shotgun (WGS) entry which is preliminary data.</text>
</comment>